<protein>
    <submittedName>
        <fullName evidence="2">Uncharacterized protein</fullName>
    </submittedName>
</protein>
<gene>
    <name evidence="2" type="ORF">GE061_011278</name>
</gene>
<proteinExistence type="predicted"/>
<organism evidence="2 3">
    <name type="scientific">Apolygus lucorum</name>
    <name type="common">Small green plant bug</name>
    <name type="synonym">Lygocoris lucorum</name>
    <dbReference type="NCBI Taxonomy" id="248454"/>
    <lineage>
        <taxon>Eukaryota</taxon>
        <taxon>Metazoa</taxon>
        <taxon>Ecdysozoa</taxon>
        <taxon>Arthropoda</taxon>
        <taxon>Hexapoda</taxon>
        <taxon>Insecta</taxon>
        <taxon>Pterygota</taxon>
        <taxon>Neoptera</taxon>
        <taxon>Paraneoptera</taxon>
        <taxon>Hemiptera</taxon>
        <taxon>Heteroptera</taxon>
        <taxon>Panheteroptera</taxon>
        <taxon>Cimicomorpha</taxon>
        <taxon>Miridae</taxon>
        <taxon>Mirini</taxon>
        <taxon>Apolygus</taxon>
    </lineage>
</organism>
<sequence length="178" mass="20093">MQQNTDERTKQDVYKNYRKTTTDLHQTPGSGQQINQQQLEQSETWPMKSQDSTYYDQALSMGSTTMTNPSSSTIGSTFQNSGQKLTGLGIESTELEKHEQQQQTENSLVHFYYASEDSNGPIVTDSFDYLPIPPEDSTDIKQKIKPVSSYSDLTPQLIPLFGHEASSTDEINVQKKNR</sequence>
<accession>A0A8S9XZ52</accession>
<name>A0A8S9XZ52_APOLU</name>
<dbReference type="AlphaFoldDB" id="A0A8S9XZ52"/>
<comment type="caution">
    <text evidence="2">The sequence shown here is derived from an EMBL/GenBank/DDBJ whole genome shotgun (WGS) entry which is preliminary data.</text>
</comment>
<feature type="region of interest" description="Disordered" evidence="1">
    <location>
        <begin position="61"/>
        <end position="82"/>
    </location>
</feature>
<feature type="compositionally biased region" description="Low complexity" evidence="1">
    <location>
        <begin position="26"/>
        <end position="44"/>
    </location>
</feature>
<evidence type="ECO:0000256" key="1">
    <source>
        <dbReference type="SAM" id="MobiDB-lite"/>
    </source>
</evidence>
<dbReference type="EMBL" id="WIXP02000003">
    <property type="protein sequence ID" value="KAF6213558.1"/>
    <property type="molecule type" value="Genomic_DNA"/>
</dbReference>
<evidence type="ECO:0000313" key="3">
    <source>
        <dbReference type="Proteomes" id="UP000466442"/>
    </source>
</evidence>
<keyword evidence="3" id="KW-1185">Reference proteome</keyword>
<feature type="region of interest" description="Disordered" evidence="1">
    <location>
        <begin position="1"/>
        <end position="49"/>
    </location>
</feature>
<reference evidence="2" key="1">
    <citation type="journal article" date="2021" name="Mol. Ecol. Resour.">
        <title>Apolygus lucorum genome provides insights into omnivorousness and mesophyll feeding.</title>
        <authorList>
            <person name="Liu Y."/>
            <person name="Liu H."/>
            <person name="Wang H."/>
            <person name="Huang T."/>
            <person name="Liu B."/>
            <person name="Yang B."/>
            <person name="Yin L."/>
            <person name="Li B."/>
            <person name="Zhang Y."/>
            <person name="Zhang S."/>
            <person name="Jiang F."/>
            <person name="Zhang X."/>
            <person name="Ren Y."/>
            <person name="Wang B."/>
            <person name="Wang S."/>
            <person name="Lu Y."/>
            <person name="Wu K."/>
            <person name="Fan W."/>
            <person name="Wang G."/>
        </authorList>
    </citation>
    <scope>NUCLEOTIDE SEQUENCE</scope>
    <source>
        <strain evidence="2">12Hb</strain>
    </source>
</reference>
<evidence type="ECO:0000313" key="2">
    <source>
        <dbReference type="EMBL" id="KAF6213558.1"/>
    </source>
</evidence>
<feature type="compositionally biased region" description="Basic and acidic residues" evidence="1">
    <location>
        <begin position="1"/>
        <end position="15"/>
    </location>
</feature>
<dbReference type="Proteomes" id="UP000466442">
    <property type="component" value="Unassembled WGS sequence"/>
</dbReference>